<organism evidence="6 7">
    <name type="scientific">Paractinoplanes tereljensis</name>
    <dbReference type="NCBI Taxonomy" id="571912"/>
    <lineage>
        <taxon>Bacteria</taxon>
        <taxon>Bacillati</taxon>
        <taxon>Actinomycetota</taxon>
        <taxon>Actinomycetes</taxon>
        <taxon>Micromonosporales</taxon>
        <taxon>Micromonosporaceae</taxon>
        <taxon>Paractinoplanes</taxon>
    </lineage>
</organism>
<dbReference type="RefSeq" id="WP_203814311.1">
    <property type="nucleotide sequence ID" value="NZ_BOMY01000061.1"/>
</dbReference>
<keyword evidence="4" id="KW-0804">Transcription</keyword>
<keyword evidence="3" id="KW-0805">Transcription regulation</keyword>
<evidence type="ECO:0000259" key="5">
    <source>
        <dbReference type="PROSITE" id="PS50921"/>
    </source>
</evidence>
<dbReference type="GO" id="GO:0003723">
    <property type="term" value="F:RNA binding"/>
    <property type="evidence" value="ECO:0007669"/>
    <property type="project" value="InterPro"/>
</dbReference>
<dbReference type="InterPro" id="IPR029016">
    <property type="entry name" value="GAF-like_dom_sf"/>
</dbReference>
<dbReference type="SUPFAM" id="SSF52172">
    <property type="entry name" value="CheY-like"/>
    <property type="match status" value="1"/>
</dbReference>
<dbReference type="InterPro" id="IPR012074">
    <property type="entry name" value="GAF_ANTAR"/>
</dbReference>
<dbReference type="Pfam" id="PF13185">
    <property type="entry name" value="GAF_2"/>
    <property type="match status" value="1"/>
</dbReference>
<evidence type="ECO:0000256" key="4">
    <source>
        <dbReference type="ARBA" id="ARBA00023163"/>
    </source>
</evidence>
<protein>
    <submittedName>
        <fullName evidence="6">Transcriptional regulator</fullName>
    </submittedName>
</protein>
<dbReference type="InterPro" id="IPR036388">
    <property type="entry name" value="WH-like_DNA-bd_sf"/>
</dbReference>
<dbReference type="Gene3D" id="3.30.450.40">
    <property type="match status" value="1"/>
</dbReference>
<keyword evidence="7" id="KW-1185">Reference proteome</keyword>
<dbReference type="SUPFAM" id="SSF55781">
    <property type="entry name" value="GAF domain-like"/>
    <property type="match status" value="1"/>
</dbReference>
<dbReference type="InterPro" id="IPR011006">
    <property type="entry name" value="CheY-like_superfamily"/>
</dbReference>
<dbReference type="Gene3D" id="1.10.10.10">
    <property type="entry name" value="Winged helix-like DNA-binding domain superfamily/Winged helix DNA-binding domain"/>
    <property type="match status" value="1"/>
</dbReference>
<dbReference type="InterPro" id="IPR005561">
    <property type="entry name" value="ANTAR"/>
</dbReference>
<evidence type="ECO:0000256" key="1">
    <source>
        <dbReference type="ARBA" id="ARBA00022679"/>
    </source>
</evidence>
<keyword evidence="2" id="KW-0418">Kinase</keyword>
<dbReference type="Proteomes" id="UP000623608">
    <property type="component" value="Unassembled WGS sequence"/>
</dbReference>
<dbReference type="PIRSF" id="PIRSF036625">
    <property type="entry name" value="GAF_ANTAR"/>
    <property type="match status" value="1"/>
</dbReference>
<evidence type="ECO:0000313" key="7">
    <source>
        <dbReference type="Proteomes" id="UP000623608"/>
    </source>
</evidence>
<dbReference type="SMART" id="SM01012">
    <property type="entry name" value="ANTAR"/>
    <property type="match status" value="1"/>
</dbReference>
<dbReference type="GO" id="GO:0016301">
    <property type="term" value="F:kinase activity"/>
    <property type="evidence" value="ECO:0007669"/>
    <property type="project" value="UniProtKB-KW"/>
</dbReference>
<feature type="domain" description="ANTAR" evidence="5">
    <location>
        <begin position="168"/>
        <end position="229"/>
    </location>
</feature>
<dbReference type="Pfam" id="PF03861">
    <property type="entry name" value="ANTAR"/>
    <property type="match status" value="1"/>
</dbReference>
<accession>A0A919TYT1</accession>
<dbReference type="InterPro" id="IPR003018">
    <property type="entry name" value="GAF"/>
</dbReference>
<dbReference type="EMBL" id="BOMY01000061">
    <property type="protein sequence ID" value="GIF26509.1"/>
    <property type="molecule type" value="Genomic_DNA"/>
</dbReference>
<sequence length="239" mass="26231">MSTVSAARLSSVFVEVADTLVDEFDVIEFLQMLTSRVAGFFDTAAVGLMLADHRNRLNFMAASDENARLMELIQLQYDDGPCLDAFRSGRPVTNVSLEGAESRWPQFAPRASEAGFESVHAFPLRLRKEVIGAMGVFAGAVELDESDNHIVQSLADVAVIGLLQERAIRRGEVLSEQLQKALNSRVVIEQAKGIIAQAHGVTPDQAFVLIRDYARSHNRRLGEVTHGIVTDLPTVSDLR</sequence>
<keyword evidence="1" id="KW-0808">Transferase</keyword>
<proteinExistence type="predicted"/>
<evidence type="ECO:0000256" key="2">
    <source>
        <dbReference type="ARBA" id="ARBA00022777"/>
    </source>
</evidence>
<reference evidence="6" key="1">
    <citation type="submission" date="2021-01" db="EMBL/GenBank/DDBJ databases">
        <title>Whole genome shotgun sequence of Actinoplanes tereljensis NBRC 105297.</title>
        <authorList>
            <person name="Komaki H."/>
            <person name="Tamura T."/>
        </authorList>
    </citation>
    <scope>NUCLEOTIDE SEQUENCE</scope>
    <source>
        <strain evidence="6">NBRC 105297</strain>
    </source>
</reference>
<evidence type="ECO:0000313" key="6">
    <source>
        <dbReference type="EMBL" id="GIF26509.1"/>
    </source>
</evidence>
<evidence type="ECO:0000256" key="3">
    <source>
        <dbReference type="ARBA" id="ARBA00023015"/>
    </source>
</evidence>
<comment type="caution">
    <text evidence="6">The sequence shown here is derived from an EMBL/GenBank/DDBJ whole genome shotgun (WGS) entry which is preliminary data.</text>
</comment>
<dbReference type="PROSITE" id="PS50921">
    <property type="entry name" value="ANTAR"/>
    <property type="match status" value="1"/>
</dbReference>
<name>A0A919TYT1_9ACTN</name>
<gene>
    <name evidence="6" type="ORF">Ate02nite_92390</name>
</gene>
<dbReference type="AlphaFoldDB" id="A0A919TYT1"/>